<reference evidence="1 2" key="1">
    <citation type="submission" date="2016-10" db="EMBL/GenBank/DDBJ databases">
        <authorList>
            <person name="de Groot N.N."/>
        </authorList>
    </citation>
    <scope>NUCLEOTIDE SEQUENCE [LARGE SCALE GENOMIC DNA]</scope>
    <source>
        <strain evidence="1 2">R5</strain>
    </source>
</reference>
<gene>
    <name evidence="1" type="ORF">SAMN05216337_1001437</name>
</gene>
<sequence>MNWFYWNTAWSLFFSLVWFMTITHNPDAEIADAHLRDEAFKG</sequence>
<protein>
    <submittedName>
        <fullName evidence="1">Uncharacterized protein</fullName>
    </submittedName>
</protein>
<dbReference type="EMBL" id="FMZW01000001">
    <property type="protein sequence ID" value="SDC17606.1"/>
    <property type="molecule type" value="Genomic_DNA"/>
</dbReference>
<accession>A0A1G6JI56</accession>
<dbReference type="AlphaFoldDB" id="A0A1G6JI56"/>
<evidence type="ECO:0000313" key="1">
    <source>
        <dbReference type="EMBL" id="SDC17606.1"/>
    </source>
</evidence>
<dbReference type="Proteomes" id="UP000199245">
    <property type="component" value="Unassembled WGS sequence"/>
</dbReference>
<dbReference type="RefSeq" id="WP_256520374.1">
    <property type="nucleotide sequence ID" value="NZ_FMZW01000001.1"/>
</dbReference>
<organism evidence="1 2">
    <name type="scientific">Bradyrhizobium brasilense</name>
    <dbReference type="NCBI Taxonomy" id="1419277"/>
    <lineage>
        <taxon>Bacteria</taxon>
        <taxon>Pseudomonadati</taxon>
        <taxon>Pseudomonadota</taxon>
        <taxon>Alphaproteobacteria</taxon>
        <taxon>Hyphomicrobiales</taxon>
        <taxon>Nitrobacteraceae</taxon>
        <taxon>Bradyrhizobium</taxon>
    </lineage>
</organism>
<evidence type="ECO:0000313" key="2">
    <source>
        <dbReference type="Proteomes" id="UP000199245"/>
    </source>
</evidence>
<name>A0A1G6JI56_9BRAD</name>
<proteinExistence type="predicted"/>